<feature type="transmembrane region" description="Helical" evidence="12">
    <location>
        <begin position="195"/>
        <end position="219"/>
    </location>
</feature>
<feature type="transmembrane region" description="Helical" evidence="12">
    <location>
        <begin position="12"/>
        <end position="30"/>
    </location>
</feature>
<dbReference type="Gene3D" id="1.20.120.350">
    <property type="entry name" value="Voltage-gated potassium channels. Chain C"/>
    <property type="match status" value="1"/>
</dbReference>
<evidence type="ECO:0000256" key="9">
    <source>
        <dbReference type="ARBA" id="ARBA00023065"/>
    </source>
</evidence>
<proteinExistence type="predicted"/>
<evidence type="ECO:0000256" key="3">
    <source>
        <dbReference type="ARBA" id="ARBA00022538"/>
    </source>
</evidence>
<keyword evidence="7" id="KW-0630">Potassium</keyword>
<dbReference type="Pfam" id="PF00520">
    <property type="entry name" value="Ion_trans"/>
    <property type="match status" value="1"/>
</dbReference>
<feature type="transmembrane region" description="Helical" evidence="12">
    <location>
        <begin position="73"/>
        <end position="92"/>
    </location>
</feature>
<evidence type="ECO:0000313" key="14">
    <source>
        <dbReference type="EMBL" id="RFN59983.1"/>
    </source>
</evidence>
<keyword evidence="6" id="KW-0851">Voltage-gated channel</keyword>
<dbReference type="PRINTS" id="PR01463">
    <property type="entry name" value="EAGCHANLFMLY"/>
</dbReference>
<keyword evidence="9" id="KW-0406">Ion transport</keyword>
<keyword evidence="4 12" id="KW-0812">Transmembrane</keyword>
<name>A0A3E1QCW9_9FLAO</name>
<dbReference type="AlphaFoldDB" id="A0A3E1QCW9"/>
<dbReference type="InterPro" id="IPR028325">
    <property type="entry name" value="VG_K_chnl"/>
</dbReference>
<dbReference type="InterPro" id="IPR003938">
    <property type="entry name" value="K_chnl_volt-dep_EAG/ELK/ERG"/>
</dbReference>
<evidence type="ECO:0000256" key="2">
    <source>
        <dbReference type="ARBA" id="ARBA00022448"/>
    </source>
</evidence>
<keyword evidence="15" id="KW-1185">Reference proteome</keyword>
<dbReference type="GO" id="GO:0001508">
    <property type="term" value="P:action potential"/>
    <property type="evidence" value="ECO:0007669"/>
    <property type="project" value="TreeGrafter"/>
</dbReference>
<reference evidence="14 15" key="1">
    <citation type="journal article" date="2007" name="Int. J. Syst. Evol. Microbiol.">
        <title>Marixanthomonas ophiurae gen. nov., sp. nov., a marine bacterium of the family Flavobacteriaceae isolated from a deep-sea brittle star.</title>
        <authorList>
            <person name="Romanenko L.A."/>
            <person name="Uchino M."/>
            <person name="Frolova G.M."/>
            <person name="Mikhailov V.V."/>
        </authorList>
    </citation>
    <scope>NUCLEOTIDE SEQUENCE [LARGE SCALE GENOMIC DNA]</scope>
    <source>
        <strain evidence="14 15">KMM 3046</strain>
    </source>
</reference>
<sequence>MITNINSKLGRRFDIFIQILIVLSMIAFAVETIPKLHPNTILFLKIFDVVCVVVFTIEYIFRVYYATSKLKYIFSFYGLIDLLAILPFYIAIGVDLRSLRAFRVFRIFRVLKLVRYNKALNRFKAAAVEAKEEVVLFLFITAILIYLSAVGIYYFEHEVQPEKFKSIFHSLWWSISTLTTVGYGDVYPITTGGKLFTFCILIVGLGIVTVPAGIVAAALSKATKTDKK</sequence>
<keyword evidence="11" id="KW-0407">Ion channel</keyword>
<evidence type="ECO:0000256" key="1">
    <source>
        <dbReference type="ARBA" id="ARBA00004141"/>
    </source>
</evidence>
<accession>A0A3E1QCW9</accession>
<dbReference type="InterPro" id="IPR005821">
    <property type="entry name" value="Ion_trans_dom"/>
</dbReference>
<keyword evidence="5" id="KW-0631">Potassium channel</keyword>
<evidence type="ECO:0000256" key="4">
    <source>
        <dbReference type="ARBA" id="ARBA00022692"/>
    </source>
</evidence>
<evidence type="ECO:0000256" key="11">
    <source>
        <dbReference type="ARBA" id="ARBA00023303"/>
    </source>
</evidence>
<keyword evidence="8 12" id="KW-1133">Transmembrane helix</keyword>
<dbReference type="PANTHER" id="PTHR11537:SF254">
    <property type="entry name" value="POTASSIUM VOLTAGE-GATED CHANNEL PROTEIN SHAB"/>
    <property type="match status" value="1"/>
</dbReference>
<evidence type="ECO:0000256" key="8">
    <source>
        <dbReference type="ARBA" id="ARBA00022989"/>
    </source>
</evidence>
<dbReference type="SUPFAM" id="SSF81324">
    <property type="entry name" value="Voltage-gated potassium channels"/>
    <property type="match status" value="1"/>
</dbReference>
<evidence type="ECO:0000256" key="7">
    <source>
        <dbReference type="ARBA" id="ARBA00022958"/>
    </source>
</evidence>
<keyword evidence="3" id="KW-0633">Potassium transport</keyword>
<evidence type="ECO:0000313" key="15">
    <source>
        <dbReference type="Proteomes" id="UP000261082"/>
    </source>
</evidence>
<gene>
    <name evidence="14" type="ORF">DZ858_08025</name>
</gene>
<evidence type="ECO:0000259" key="13">
    <source>
        <dbReference type="Pfam" id="PF00520"/>
    </source>
</evidence>
<comment type="caution">
    <text evidence="14">The sequence shown here is derived from an EMBL/GenBank/DDBJ whole genome shotgun (WGS) entry which is preliminary data.</text>
</comment>
<dbReference type="RefSeq" id="WP_117159043.1">
    <property type="nucleotide sequence ID" value="NZ_QVID01000001.1"/>
</dbReference>
<evidence type="ECO:0000256" key="10">
    <source>
        <dbReference type="ARBA" id="ARBA00023136"/>
    </source>
</evidence>
<comment type="subcellular location">
    <subcellularLocation>
        <location evidence="1">Membrane</location>
        <topology evidence="1">Multi-pass membrane protein</topology>
    </subcellularLocation>
</comment>
<feature type="domain" description="Ion transport" evidence="13">
    <location>
        <begin position="12"/>
        <end position="225"/>
    </location>
</feature>
<feature type="transmembrane region" description="Helical" evidence="12">
    <location>
        <begin position="134"/>
        <end position="155"/>
    </location>
</feature>
<feature type="transmembrane region" description="Helical" evidence="12">
    <location>
        <begin position="42"/>
        <end position="61"/>
    </location>
</feature>
<dbReference type="GO" id="GO:0005249">
    <property type="term" value="F:voltage-gated potassium channel activity"/>
    <property type="evidence" value="ECO:0007669"/>
    <property type="project" value="InterPro"/>
</dbReference>
<evidence type="ECO:0000256" key="6">
    <source>
        <dbReference type="ARBA" id="ARBA00022882"/>
    </source>
</evidence>
<dbReference type="Gene3D" id="1.10.287.70">
    <property type="match status" value="1"/>
</dbReference>
<dbReference type="OrthoDB" id="9799090at2"/>
<evidence type="ECO:0000256" key="12">
    <source>
        <dbReference type="SAM" id="Phobius"/>
    </source>
</evidence>
<evidence type="ECO:0000256" key="5">
    <source>
        <dbReference type="ARBA" id="ARBA00022826"/>
    </source>
</evidence>
<dbReference type="PRINTS" id="PR00169">
    <property type="entry name" value="KCHANNEL"/>
</dbReference>
<dbReference type="PANTHER" id="PTHR11537">
    <property type="entry name" value="VOLTAGE-GATED POTASSIUM CHANNEL"/>
    <property type="match status" value="1"/>
</dbReference>
<protein>
    <submittedName>
        <fullName evidence="14">Ion transporter</fullName>
    </submittedName>
</protein>
<dbReference type="Proteomes" id="UP000261082">
    <property type="component" value="Unassembled WGS sequence"/>
</dbReference>
<keyword evidence="2" id="KW-0813">Transport</keyword>
<keyword evidence="10 12" id="KW-0472">Membrane</keyword>
<dbReference type="InterPro" id="IPR027359">
    <property type="entry name" value="Volt_channel_dom_sf"/>
</dbReference>
<organism evidence="14 15">
    <name type="scientific">Marixanthomonas ophiurae</name>
    <dbReference type="NCBI Taxonomy" id="387659"/>
    <lineage>
        <taxon>Bacteria</taxon>
        <taxon>Pseudomonadati</taxon>
        <taxon>Bacteroidota</taxon>
        <taxon>Flavobacteriia</taxon>
        <taxon>Flavobacteriales</taxon>
        <taxon>Flavobacteriaceae</taxon>
        <taxon>Marixanthomonas</taxon>
    </lineage>
</organism>
<dbReference type="GO" id="GO:0008076">
    <property type="term" value="C:voltage-gated potassium channel complex"/>
    <property type="evidence" value="ECO:0007669"/>
    <property type="project" value="InterPro"/>
</dbReference>
<dbReference type="EMBL" id="QVID01000001">
    <property type="protein sequence ID" value="RFN59983.1"/>
    <property type="molecule type" value="Genomic_DNA"/>
</dbReference>
<feature type="transmembrane region" description="Helical" evidence="12">
    <location>
        <begin position="167"/>
        <end position="189"/>
    </location>
</feature>